<evidence type="ECO:0000313" key="2">
    <source>
        <dbReference type="EMBL" id="MBA4542712.1"/>
    </source>
</evidence>
<sequence length="340" mass="37319">MNRYQHRSWQAAVAALGVLIFLSGCGSPIDAAVNRLNGAKQEQPVFRAIAFPTDEQTLAPGASYSLTLSGITPANRKVELNSDQVSYTVSNPEVAQVDSQGRLTVSKQAKTGSSVWVTAVYKQTRATMRVRVIVPLKDTIKIDSNGLAVVTNPADLSVVVNKHRSLPADYVPADLIQPNIPFAGQGDLEKKHLRKEAAHALEQLVQAAAKQNLHLVGISGYRSYARQKAIYENNVRKNGKERTSQFSAYPGQSEHETGLAIDVSSPSAHLALDESFGETKEGKWLAEHAAEYGFIIRYPKGKTQITGYAYEPWHIRYVGKEIAQEIAQKGITLEEYFQGK</sequence>
<evidence type="ECO:0000259" key="1">
    <source>
        <dbReference type="SMART" id="SM00635"/>
    </source>
</evidence>
<dbReference type="RefSeq" id="WP_052154359.1">
    <property type="nucleotide sequence ID" value="NZ_JACEIP010000008.1"/>
</dbReference>
<dbReference type="PANTHER" id="PTHR34385:SF1">
    <property type="entry name" value="PEPTIDOGLYCAN L-ALANYL-D-GLUTAMATE ENDOPEPTIDASE CWLK"/>
    <property type="match status" value="1"/>
</dbReference>
<dbReference type="Pfam" id="PF02368">
    <property type="entry name" value="Big_2"/>
    <property type="match status" value="1"/>
</dbReference>
<reference evidence="2 3" key="1">
    <citation type="submission" date="2020-07" db="EMBL/GenBank/DDBJ databases">
        <authorList>
            <person name="Feng H."/>
        </authorList>
    </citation>
    <scope>NUCLEOTIDE SEQUENCE [LARGE SCALE GENOMIC DNA]</scope>
    <source>
        <strain evidence="3">s-11</strain>
    </source>
</reference>
<keyword evidence="2" id="KW-0645">Protease</keyword>
<gene>
    <name evidence="2" type="ORF">H1164_07325</name>
</gene>
<dbReference type="GO" id="GO:0004180">
    <property type="term" value="F:carboxypeptidase activity"/>
    <property type="evidence" value="ECO:0007669"/>
    <property type="project" value="UniProtKB-KW"/>
</dbReference>
<dbReference type="InterPro" id="IPR003343">
    <property type="entry name" value="Big_2"/>
</dbReference>
<dbReference type="SUPFAM" id="SSF55166">
    <property type="entry name" value="Hedgehog/DD-peptidase"/>
    <property type="match status" value="1"/>
</dbReference>
<dbReference type="CDD" id="cd14852">
    <property type="entry name" value="LD-carboxypeptidase"/>
    <property type="match status" value="1"/>
</dbReference>
<comment type="caution">
    <text evidence="2">The sequence shown here is derived from an EMBL/GenBank/DDBJ whole genome shotgun (WGS) entry which is preliminary data.</text>
</comment>
<dbReference type="PANTHER" id="PTHR34385">
    <property type="entry name" value="D-ALANYL-D-ALANINE CARBOXYPEPTIDASE"/>
    <property type="match status" value="1"/>
</dbReference>
<dbReference type="Proteomes" id="UP000530514">
    <property type="component" value="Unassembled WGS sequence"/>
</dbReference>
<dbReference type="Pfam" id="PF02557">
    <property type="entry name" value="VanY"/>
    <property type="match status" value="1"/>
</dbReference>
<name>A0A7W2AGZ9_9BACL</name>
<dbReference type="SUPFAM" id="SSF49373">
    <property type="entry name" value="Invasin/intimin cell-adhesion fragments"/>
    <property type="match status" value="1"/>
</dbReference>
<dbReference type="OrthoDB" id="9792074at2"/>
<keyword evidence="2" id="KW-0121">Carboxypeptidase</keyword>
<dbReference type="Gene3D" id="3.30.1380.10">
    <property type="match status" value="1"/>
</dbReference>
<dbReference type="InterPro" id="IPR058193">
    <property type="entry name" value="VanY/YodJ_core_dom"/>
</dbReference>
<accession>A0A7W2AGZ9</accession>
<protein>
    <submittedName>
        <fullName evidence="2">D-alanyl-D-alanine carboxypeptidase family protein</fullName>
    </submittedName>
</protein>
<dbReference type="Gene3D" id="2.60.40.1080">
    <property type="match status" value="1"/>
</dbReference>
<keyword evidence="2" id="KW-0378">Hydrolase</keyword>
<dbReference type="InterPro" id="IPR008964">
    <property type="entry name" value="Invasin/intimin_cell_adhesion"/>
</dbReference>
<dbReference type="GO" id="GO:0006508">
    <property type="term" value="P:proteolysis"/>
    <property type="evidence" value="ECO:0007669"/>
    <property type="project" value="InterPro"/>
</dbReference>
<dbReference type="InterPro" id="IPR003709">
    <property type="entry name" value="VanY-like_core_dom"/>
</dbReference>
<keyword evidence="3" id="KW-1185">Reference proteome</keyword>
<organism evidence="2 3">
    <name type="scientific">Thermoactinomyces daqus</name>
    <dbReference type="NCBI Taxonomy" id="1329516"/>
    <lineage>
        <taxon>Bacteria</taxon>
        <taxon>Bacillati</taxon>
        <taxon>Bacillota</taxon>
        <taxon>Bacilli</taxon>
        <taxon>Bacillales</taxon>
        <taxon>Thermoactinomycetaceae</taxon>
        <taxon>Thermoactinomyces</taxon>
    </lineage>
</organism>
<dbReference type="SMART" id="SM00635">
    <property type="entry name" value="BID_2"/>
    <property type="match status" value="1"/>
</dbReference>
<dbReference type="AlphaFoldDB" id="A0A7W2AGZ9"/>
<dbReference type="InterPro" id="IPR052179">
    <property type="entry name" value="DD-CPase-like"/>
</dbReference>
<evidence type="ECO:0000313" key="3">
    <source>
        <dbReference type="Proteomes" id="UP000530514"/>
    </source>
</evidence>
<dbReference type="InterPro" id="IPR009045">
    <property type="entry name" value="Zn_M74/Hedgehog-like"/>
</dbReference>
<proteinExistence type="predicted"/>
<feature type="domain" description="BIG2" evidence="1">
    <location>
        <begin position="45"/>
        <end position="131"/>
    </location>
</feature>
<dbReference type="PROSITE" id="PS51257">
    <property type="entry name" value="PROKAR_LIPOPROTEIN"/>
    <property type="match status" value="1"/>
</dbReference>
<dbReference type="EMBL" id="JACEIP010000008">
    <property type="protein sequence ID" value="MBA4542712.1"/>
    <property type="molecule type" value="Genomic_DNA"/>
</dbReference>